<dbReference type="InterPro" id="IPR023815">
    <property type="entry name" value="CRISPR-assoc_Csx19"/>
</dbReference>
<proteinExistence type="predicted"/>
<dbReference type="Proteomes" id="UP000326678">
    <property type="component" value="Chromosome Gxm2"/>
</dbReference>
<dbReference type="RefSeq" id="WP_152592240.1">
    <property type="nucleotide sequence ID" value="NZ_CP045227.1"/>
</dbReference>
<reference evidence="1 2" key="1">
    <citation type="submission" date="2019-10" db="EMBL/GenBank/DDBJ databases">
        <title>Genomic and transcriptomic insights into the perfect genentic adaptation of a filamentous nitrogen-fixing cyanobacterium to rice fields.</title>
        <authorList>
            <person name="Chen Z."/>
        </authorList>
    </citation>
    <scope>NUCLEOTIDE SEQUENCE [LARGE SCALE GENOMIC DNA]</scope>
    <source>
        <strain evidence="1">CCNUC1</strain>
    </source>
</reference>
<sequence>MNKPIRQPLNISTDLDINKWLNKQAEEYQLKFLLAHAVDGVIWGKFKDGKLLTADGVFGFLPKLRLFTLQQCRAFGERSEVMLWQTNEGFKARLIQDEKDTEFIPENQILWGTQVDKICGDFTLVSDGSQGLRHAVPLTDIEFDDKQKLYRPLRLSVHHYIDYDDSGVARIVLSRLVNLTTSKEIKK</sequence>
<protein>
    <submittedName>
        <fullName evidence="1">TIGR03984 family CRISPR-associated protein</fullName>
    </submittedName>
</protein>
<evidence type="ECO:0000313" key="1">
    <source>
        <dbReference type="EMBL" id="QFS51965.1"/>
    </source>
</evidence>
<dbReference type="NCBIfam" id="TIGR03984">
    <property type="entry name" value="CRISPR-associated protein Csx19"/>
    <property type="match status" value="1"/>
</dbReference>
<accession>A0A5P8WGP0</accession>
<dbReference type="AlphaFoldDB" id="A0A5P8WGP0"/>
<organism evidence="1 2">
    <name type="scientific">Nostoc sphaeroides CCNUC1</name>
    <dbReference type="NCBI Taxonomy" id="2653204"/>
    <lineage>
        <taxon>Bacteria</taxon>
        <taxon>Bacillati</taxon>
        <taxon>Cyanobacteriota</taxon>
        <taxon>Cyanophyceae</taxon>
        <taxon>Nostocales</taxon>
        <taxon>Nostocaceae</taxon>
        <taxon>Nostoc</taxon>
    </lineage>
</organism>
<evidence type="ECO:0000313" key="2">
    <source>
        <dbReference type="Proteomes" id="UP000326678"/>
    </source>
</evidence>
<dbReference type="KEGG" id="nsh:GXM_09459"/>
<name>A0A5P8WGP0_9NOSO</name>
<keyword evidence="2" id="KW-1185">Reference proteome</keyword>
<gene>
    <name evidence="1" type="ORF">GXM_09459</name>
</gene>
<dbReference type="EMBL" id="CP045227">
    <property type="protein sequence ID" value="QFS51965.1"/>
    <property type="molecule type" value="Genomic_DNA"/>
</dbReference>